<dbReference type="InterPro" id="IPR018062">
    <property type="entry name" value="HTH_AraC-typ_CS"/>
</dbReference>
<evidence type="ECO:0000256" key="1">
    <source>
        <dbReference type="ARBA" id="ARBA00023015"/>
    </source>
</evidence>
<dbReference type="RefSeq" id="WP_137329728.1">
    <property type="nucleotide sequence ID" value="NZ_CP040058.1"/>
</dbReference>
<dbReference type="Gene3D" id="1.10.10.60">
    <property type="entry name" value="Homeodomain-like"/>
    <property type="match status" value="2"/>
</dbReference>
<organism evidence="5 6">
    <name type="scientific">Anaerostipes rhamnosivorans</name>
    <dbReference type="NCBI Taxonomy" id="1229621"/>
    <lineage>
        <taxon>Bacteria</taxon>
        <taxon>Bacillati</taxon>
        <taxon>Bacillota</taxon>
        <taxon>Clostridia</taxon>
        <taxon>Lachnospirales</taxon>
        <taxon>Lachnospiraceae</taxon>
        <taxon>Anaerostipes</taxon>
    </lineage>
</organism>
<reference evidence="5 6" key="1">
    <citation type="submission" date="2019-05" db="EMBL/GenBank/DDBJ databases">
        <title>Complete genome sequencing of Anaerostipes rhamnosivorans.</title>
        <authorList>
            <person name="Bui T.P.N."/>
            <person name="de Vos W.M."/>
        </authorList>
    </citation>
    <scope>NUCLEOTIDE SEQUENCE [LARGE SCALE GENOMIC DNA]</scope>
    <source>
        <strain evidence="5 6">1y2</strain>
    </source>
</reference>
<evidence type="ECO:0000256" key="2">
    <source>
        <dbReference type="ARBA" id="ARBA00023125"/>
    </source>
</evidence>
<gene>
    <name evidence="5" type="ORF">AR1Y2_3061</name>
</gene>
<dbReference type="SMART" id="SM00342">
    <property type="entry name" value="HTH_ARAC"/>
    <property type="match status" value="1"/>
</dbReference>
<dbReference type="InterPro" id="IPR009057">
    <property type="entry name" value="Homeodomain-like_sf"/>
</dbReference>
<evidence type="ECO:0000313" key="5">
    <source>
        <dbReference type="EMBL" id="QCP36515.1"/>
    </source>
</evidence>
<dbReference type="PRINTS" id="PR00032">
    <property type="entry name" value="HTHARAC"/>
</dbReference>
<dbReference type="GO" id="GO:0043565">
    <property type="term" value="F:sequence-specific DNA binding"/>
    <property type="evidence" value="ECO:0007669"/>
    <property type="project" value="InterPro"/>
</dbReference>
<dbReference type="AlphaFoldDB" id="A0A4P8II24"/>
<dbReference type="SUPFAM" id="SSF46689">
    <property type="entry name" value="Homeodomain-like"/>
    <property type="match status" value="2"/>
</dbReference>
<dbReference type="Pfam" id="PF12833">
    <property type="entry name" value="HTH_18"/>
    <property type="match status" value="1"/>
</dbReference>
<dbReference type="InterPro" id="IPR014710">
    <property type="entry name" value="RmlC-like_jellyroll"/>
</dbReference>
<protein>
    <submittedName>
        <fullName evidence="5">Transcriptional regulator, AraC family</fullName>
    </submittedName>
</protein>
<proteinExistence type="predicted"/>
<dbReference type="GO" id="GO:0003700">
    <property type="term" value="F:DNA-binding transcription factor activity"/>
    <property type="evidence" value="ECO:0007669"/>
    <property type="project" value="InterPro"/>
</dbReference>
<dbReference type="Proteomes" id="UP000298653">
    <property type="component" value="Chromosome"/>
</dbReference>
<evidence type="ECO:0000259" key="4">
    <source>
        <dbReference type="PROSITE" id="PS01124"/>
    </source>
</evidence>
<name>A0A4P8II24_9FIRM</name>
<keyword evidence="3" id="KW-0804">Transcription</keyword>
<dbReference type="InterPro" id="IPR020449">
    <property type="entry name" value="Tscrpt_reg_AraC-type_HTH"/>
</dbReference>
<dbReference type="PROSITE" id="PS01124">
    <property type="entry name" value="HTH_ARAC_FAMILY_2"/>
    <property type="match status" value="1"/>
</dbReference>
<keyword evidence="6" id="KW-1185">Reference proteome</keyword>
<feature type="domain" description="HTH araC/xylS-type" evidence="4">
    <location>
        <begin position="132"/>
        <end position="230"/>
    </location>
</feature>
<evidence type="ECO:0000256" key="3">
    <source>
        <dbReference type="ARBA" id="ARBA00023163"/>
    </source>
</evidence>
<dbReference type="Gene3D" id="2.60.120.10">
    <property type="entry name" value="Jelly Rolls"/>
    <property type="match status" value="1"/>
</dbReference>
<accession>A0A4P8II24</accession>
<keyword evidence="1" id="KW-0805">Transcription regulation</keyword>
<dbReference type="PROSITE" id="PS00041">
    <property type="entry name" value="HTH_ARAC_FAMILY_1"/>
    <property type="match status" value="1"/>
</dbReference>
<dbReference type="InterPro" id="IPR018060">
    <property type="entry name" value="HTH_AraC"/>
</dbReference>
<sequence length="246" mass="28780">MMDQAMNIQMFYECRGEHSHDYMQILVPLQESMRINIEDTEFNVTSQELCFIPEGMKHECNFCGKMLVLNMEDSSNNKDMLFLTNPVIVPMQGQILQLVELIQTEIRQNPQSKSVHFLYDFLYSKLMENHAPPSIQYISEHYDLSITVNELAEIERYSVTYYNDWFKQQTGVSPGNYLRRIRIDKAKELLKNTEFNVTNIAVMVGYGSNSTFTRAFRSITGMTPKAYRESFSIRLCPEKQLERRSS</sequence>
<dbReference type="KEGG" id="arf:AR1Y2_3061"/>
<dbReference type="OrthoDB" id="337756at2"/>
<dbReference type="EMBL" id="CP040058">
    <property type="protein sequence ID" value="QCP36515.1"/>
    <property type="molecule type" value="Genomic_DNA"/>
</dbReference>
<evidence type="ECO:0000313" key="6">
    <source>
        <dbReference type="Proteomes" id="UP000298653"/>
    </source>
</evidence>
<dbReference type="PANTHER" id="PTHR43280">
    <property type="entry name" value="ARAC-FAMILY TRANSCRIPTIONAL REGULATOR"/>
    <property type="match status" value="1"/>
</dbReference>
<keyword evidence="2" id="KW-0238">DNA-binding</keyword>
<dbReference type="PANTHER" id="PTHR43280:SF26">
    <property type="entry name" value="ARAC-FAMILY TRANSCRIPTIONAL REGULATOR"/>
    <property type="match status" value="1"/>
</dbReference>